<sequence length="176" mass="20161">MAQHDYINKKPSNRNNKKQAPAKKPFPIVLVFVALILLGGFGYGLWYIKHNADPELVEQQANPTKSEEEKVIPKPKPPEFIKEIKEHEIQVEVKEIEQKGPYVMQCGSFRTLEQAQTLKAKIAFAGLVSEVKRVEGSNGIWYKVRLGPYETKRLAESDKNKLKRIKIMGCGIWLWT</sequence>
<dbReference type="GO" id="GO:0042834">
    <property type="term" value="F:peptidoglycan binding"/>
    <property type="evidence" value="ECO:0007669"/>
    <property type="project" value="InterPro"/>
</dbReference>
<dbReference type="AlphaFoldDB" id="A0AAD0S2R3"/>
<dbReference type="SUPFAM" id="SSF110997">
    <property type="entry name" value="Sporulation related repeat"/>
    <property type="match status" value="1"/>
</dbReference>
<dbReference type="PROSITE" id="PS51724">
    <property type="entry name" value="SPOR"/>
    <property type="match status" value="1"/>
</dbReference>
<evidence type="ECO:0000256" key="2">
    <source>
        <dbReference type="SAM" id="Phobius"/>
    </source>
</evidence>
<evidence type="ECO:0000313" key="4">
    <source>
        <dbReference type="EMBL" id="AXV66419.1"/>
    </source>
</evidence>
<dbReference type="PANTHER" id="PTHR38687:SF2">
    <property type="entry name" value="CELL DIVISION PROTEIN FTSN"/>
    <property type="match status" value="1"/>
</dbReference>
<dbReference type="GeneID" id="99506698"/>
<feature type="transmembrane region" description="Helical" evidence="2">
    <location>
        <begin position="26"/>
        <end position="48"/>
    </location>
</feature>
<proteinExistence type="predicted"/>
<organism evidence="4 7">
    <name type="scientific">Pseudoalteromonas lipolytica</name>
    <dbReference type="NCBI Taxonomy" id="570156"/>
    <lineage>
        <taxon>Bacteria</taxon>
        <taxon>Pseudomonadati</taxon>
        <taxon>Pseudomonadota</taxon>
        <taxon>Gammaproteobacteria</taxon>
        <taxon>Alteromonadales</taxon>
        <taxon>Pseudoalteromonadaceae</taxon>
        <taxon>Pseudoalteromonas</taxon>
    </lineage>
</organism>
<dbReference type="InterPro" id="IPR036680">
    <property type="entry name" value="SPOR-like_sf"/>
</dbReference>
<feature type="compositionally biased region" description="Basic residues" evidence="1">
    <location>
        <begin position="11"/>
        <end position="20"/>
    </location>
</feature>
<keyword evidence="2" id="KW-0472">Membrane</keyword>
<feature type="domain" description="SPOR" evidence="3">
    <location>
        <begin position="96"/>
        <end position="176"/>
    </location>
</feature>
<dbReference type="KEGG" id="pdj:D0907_14565"/>
<dbReference type="InterPro" id="IPR007730">
    <property type="entry name" value="SPOR-like_dom"/>
</dbReference>
<feature type="region of interest" description="Disordered" evidence="1">
    <location>
        <begin position="1"/>
        <end position="20"/>
    </location>
</feature>
<evidence type="ECO:0000259" key="3">
    <source>
        <dbReference type="PROSITE" id="PS51724"/>
    </source>
</evidence>
<dbReference type="EMBL" id="CP032090">
    <property type="protein sequence ID" value="AXV66419.1"/>
    <property type="molecule type" value="Genomic_DNA"/>
</dbReference>
<name>A0AAD0S2R3_9GAMM</name>
<reference evidence="5 6" key="1">
    <citation type="submission" date="2016-10" db="EMBL/GenBank/DDBJ databases">
        <authorList>
            <person name="Varghese N."/>
            <person name="Submissions S."/>
        </authorList>
    </citation>
    <scope>NUCLEOTIDE SEQUENCE [LARGE SCALE GENOMIC DNA]</scope>
    <source>
        <strain evidence="5 6">CGMCC 1.8499</strain>
    </source>
</reference>
<keyword evidence="5" id="KW-0131">Cell cycle</keyword>
<protein>
    <submittedName>
        <fullName evidence="5">Cell division protein FtsN</fullName>
    </submittedName>
    <submittedName>
        <fullName evidence="4">SPOR domain-containing protein</fullName>
    </submittedName>
</protein>
<keyword evidence="2" id="KW-0812">Transmembrane</keyword>
<dbReference type="Gene3D" id="3.30.70.1070">
    <property type="entry name" value="Sporulation related repeat"/>
    <property type="match status" value="1"/>
</dbReference>
<dbReference type="PANTHER" id="PTHR38687">
    <property type="entry name" value="CELL DIVISION PROTEIN DEDD-RELATED"/>
    <property type="match status" value="1"/>
</dbReference>
<keyword evidence="5" id="KW-0132">Cell division</keyword>
<dbReference type="Proteomes" id="UP000264605">
    <property type="component" value="Chromosome"/>
</dbReference>
<evidence type="ECO:0000256" key="1">
    <source>
        <dbReference type="SAM" id="MobiDB-lite"/>
    </source>
</evidence>
<reference evidence="4 7" key="2">
    <citation type="submission" date="2018-08" db="EMBL/GenBank/DDBJ databases">
        <title>Draft genome sequence of Pseudoalteromonas donghaensis HJ51.</title>
        <authorList>
            <person name="Oh J."/>
            <person name="Roh D."/>
        </authorList>
    </citation>
    <scope>NUCLEOTIDE SEQUENCE [LARGE SCALE GENOMIC DNA]</scope>
    <source>
        <strain evidence="4 7">HJ51</strain>
    </source>
</reference>
<evidence type="ECO:0000313" key="6">
    <source>
        <dbReference type="Proteomes" id="UP000183805"/>
    </source>
</evidence>
<dbReference type="Pfam" id="PF05036">
    <property type="entry name" value="SPOR"/>
    <property type="match status" value="1"/>
</dbReference>
<gene>
    <name evidence="4" type="ORF">D0907_14565</name>
    <name evidence="5" type="ORF">SAMN04487854_11121</name>
</gene>
<keyword evidence="2" id="KW-1133">Transmembrane helix</keyword>
<evidence type="ECO:0000313" key="5">
    <source>
        <dbReference type="EMBL" id="SFT82719.1"/>
    </source>
</evidence>
<accession>A0AAD0S2R3</accession>
<evidence type="ECO:0000313" key="7">
    <source>
        <dbReference type="Proteomes" id="UP000264605"/>
    </source>
</evidence>
<keyword evidence="6" id="KW-1185">Reference proteome</keyword>
<dbReference type="GO" id="GO:0051301">
    <property type="term" value="P:cell division"/>
    <property type="evidence" value="ECO:0007669"/>
    <property type="project" value="UniProtKB-KW"/>
</dbReference>
<dbReference type="Proteomes" id="UP000183805">
    <property type="component" value="Unassembled WGS sequence"/>
</dbReference>
<dbReference type="InterPro" id="IPR052521">
    <property type="entry name" value="Cell_div_SPOR-domain"/>
</dbReference>
<dbReference type="EMBL" id="FPAZ01000011">
    <property type="protein sequence ID" value="SFT82719.1"/>
    <property type="molecule type" value="Genomic_DNA"/>
</dbReference>
<dbReference type="RefSeq" id="WP_065978292.1">
    <property type="nucleotide sequence ID" value="NZ_CP032090.1"/>
</dbReference>